<feature type="compositionally biased region" description="Polar residues" evidence="1">
    <location>
        <begin position="553"/>
        <end position="567"/>
    </location>
</feature>
<feature type="region of interest" description="Disordered" evidence="1">
    <location>
        <begin position="551"/>
        <end position="570"/>
    </location>
</feature>
<dbReference type="Gene3D" id="3.90.550.20">
    <property type="match status" value="1"/>
</dbReference>
<organism evidence="3 4">
    <name type="scientific">Legionella bononiensis</name>
    <dbReference type="NCBI Taxonomy" id="2793102"/>
    <lineage>
        <taxon>Bacteria</taxon>
        <taxon>Pseudomonadati</taxon>
        <taxon>Pseudomonadota</taxon>
        <taxon>Gammaproteobacteria</taxon>
        <taxon>Legionellales</taxon>
        <taxon>Legionellaceae</taxon>
        <taxon>Legionella</taxon>
    </lineage>
</organism>
<evidence type="ECO:0000313" key="4">
    <source>
        <dbReference type="Proteomes" id="UP000809910"/>
    </source>
</evidence>
<evidence type="ECO:0000259" key="2">
    <source>
        <dbReference type="Pfam" id="PF16849"/>
    </source>
</evidence>
<name>A0ABS1WA91_9GAMM</name>
<dbReference type="Proteomes" id="UP000809910">
    <property type="component" value="Unassembled WGS sequence"/>
</dbReference>
<accession>A0ABS1WA91</accession>
<dbReference type="Pfam" id="PF16849">
    <property type="entry name" value="Glyco_transf_88"/>
    <property type="match status" value="1"/>
</dbReference>
<proteinExistence type="predicted"/>
<protein>
    <recommendedName>
        <fullName evidence="2">Lgt1 glycosyltransferase domain-containing protein</fullName>
    </recommendedName>
</protein>
<keyword evidence="4" id="KW-1185">Reference proteome</keyword>
<comment type="caution">
    <text evidence="3">The sequence shown here is derived from an EMBL/GenBank/DDBJ whole genome shotgun (WGS) entry which is preliminary data.</text>
</comment>
<dbReference type="RefSeq" id="WP_203110630.1">
    <property type="nucleotide sequence ID" value="NZ_JADOBG010000017.1"/>
</dbReference>
<evidence type="ECO:0000313" key="3">
    <source>
        <dbReference type="EMBL" id="MBL7526274.1"/>
    </source>
</evidence>
<dbReference type="InterPro" id="IPR031757">
    <property type="entry name" value="Lgt1_Glycosyltransf"/>
</dbReference>
<evidence type="ECO:0000256" key="1">
    <source>
        <dbReference type="SAM" id="MobiDB-lite"/>
    </source>
</evidence>
<gene>
    <name evidence="3" type="ORF">I5282_06780</name>
</gene>
<sequence length="603" mass="69831">MSNMSGAVKKLYQYNPHVHVKIWLSNKPGIFMNTENQMRLITMREKNPTDSINLIYDSSLLNEQAIKNLHRFCTEHRITPVDAHLFPDTLKSEYEKKLYEFYKDEISHFNEGGNPALASDILRWLSPVYTKGAYTDFDVPVDTSKLPARIPVQAPLLLNIGSLRTQNKDVILSNNDYIAVVDPIAAQEVIEKIQQGIISVLGKYTNDFIEKTEEEFGRDSFLNKYLISFMKNRSESIYIARSKSIFAEGEERTSRDLRKYINEIMTDQVKFLEFNKVSADETHQSVIQRLKSELKDQLGFFKWLFFRNEYYEIKGILQKSDEQLLDYLMKKERTLYLKSIVVCTTGPIAIAKFLFNGYVFDSNYFDQNIQPYSFNHYGLKKAFQSQNSISMHESIFGMMSFLGAEDGKLNDSSWLETGAKLQKSRGELLEIKKNEFEKKLPNILNTTKKNIEEHIKQLETNLKGFWGLFFPQRKREKIKALQHVLECFKSDTFDTNQFREALAIIRANKREVYAGLFYSHTQQLIETLENNCLTAIVFGLTTNRTIALKDAPRNTSVPSQPTENSSETEIEPVYSQGLVFFETANDSSKPKQTLESKEYRLNL</sequence>
<feature type="domain" description="Lgt1 glycosyltransferase" evidence="2">
    <location>
        <begin position="11"/>
        <end position="353"/>
    </location>
</feature>
<dbReference type="EMBL" id="JADWVN010000011">
    <property type="protein sequence ID" value="MBL7526274.1"/>
    <property type="molecule type" value="Genomic_DNA"/>
</dbReference>
<reference evidence="3 4" key="1">
    <citation type="submission" date="2020-12" db="EMBL/GenBank/DDBJ databases">
        <title>WGS of Legionella: environmental sample.</title>
        <authorList>
            <person name="Cristino S."/>
            <person name="Girolamini L."/>
            <person name="Salaris S."/>
            <person name="Pascale M.R."/>
            <person name="Mazzotta M."/>
            <person name="Orsini M."/>
            <person name="Grottola A."/>
        </authorList>
    </citation>
    <scope>NUCLEOTIDE SEQUENCE [LARGE SCALE GENOMIC DNA]</scope>
    <source>
        <strain evidence="3 4">30cs62</strain>
    </source>
</reference>